<comment type="subcellular location">
    <subcellularLocation>
        <location evidence="1">Membrane</location>
        <topology evidence="1">Multi-pass membrane protein</topology>
    </subcellularLocation>
</comment>
<dbReference type="OrthoDB" id="9806894at2"/>
<name>A0A370GF07_GLULI</name>
<keyword evidence="2 5" id="KW-0812">Transmembrane</keyword>
<dbReference type="Proteomes" id="UP000562982">
    <property type="component" value="Unassembled WGS sequence"/>
</dbReference>
<gene>
    <name evidence="7" type="ORF">C7453_101357</name>
    <name evidence="6" type="ORF">HLH32_01770</name>
</gene>
<dbReference type="Proteomes" id="UP000254958">
    <property type="component" value="Unassembled WGS sequence"/>
</dbReference>
<dbReference type="PANTHER" id="PTHR36926:SF1">
    <property type="entry name" value="COLICIN V PRODUCTION PROTEIN"/>
    <property type="match status" value="1"/>
</dbReference>
<dbReference type="EMBL" id="QQAW01000001">
    <property type="protein sequence ID" value="RDI40563.1"/>
    <property type="molecule type" value="Genomic_DNA"/>
</dbReference>
<dbReference type="GO" id="GO:0009403">
    <property type="term" value="P:toxin biosynthetic process"/>
    <property type="evidence" value="ECO:0007669"/>
    <property type="project" value="InterPro"/>
</dbReference>
<organism evidence="7 8">
    <name type="scientific">Gluconacetobacter liquefaciens</name>
    <name type="common">Acetobacter liquefaciens</name>
    <dbReference type="NCBI Taxonomy" id="89584"/>
    <lineage>
        <taxon>Bacteria</taxon>
        <taxon>Pseudomonadati</taxon>
        <taxon>Pseudomonadota</taxon>
        <taxon>Alphaproteobacteria</taxon>
        <taxon>Acetobacterales</taxon>
        <taxon>Acetobacteraceae</taxon>
        <taxon>Gluconacetobacter</taxon>
    </lineage>
</organism>
<reference evidence="6 9" key="2">
    <citation type="submission" date="2020-04" db="EMBL/GenBank/DDBJ databases">
        <title>Description of novel Gluconacetobacter.</title>
        <authorList>
            <person name="Sombolestani A."/>
        </authorList>
    </citation>
    <scope>NUCLEOTIDE SEQUENCE [LARGE SCALE GENOMIC DNA]</scope>
    <source>
        <strain evidence="6 9">LMG 1382</strain>
    </source>
</reference>
<dbReference type="RefSeq" id="WP_114725476.1">
    <property type="nucleotide sequence ID" value="NZ_BJMI01000004.1"/>
</dbReference>
<sequence>MNGAWVDLAAALVVLASAVFGWARGLVREILGLATWAGALVLALRWMDPVHQALTPWIDNPLVATAAGFVLPFIGLLIVFTLLAHILGQLVRDSVFGGLNGMLGLLFGGLRGYVLLAALYVAVATEVAPMDWPQPVQDARATAFVARGAFFLSGLLPISMQTRLAQPMQTGHDAPI</sequence>
<keyword evidence="4 5" id="KW-0472">Membrane</keyword>
<keyword evidence="3 5" id="KW-1133">Transmembrane helix</keyword>
<proteinExistence type="predicted"/>
<feature type="transmembrane region" description="Helical" evidence="5">
    <location>
        <begin position="67"/>
        <end position="87"/>
    </location>
</feature>
<feature type="transmembrane region" description="Helical" evidence="5">
    <location>
        <begin position="99"/>
        <end position="121"/>
    </location>
</feature>
<feature type="transmembrane region" description="Helical" evidence="5">
    <location>
        <begin position="6"/>
        <end position="23"/>
    </location>
</feature>
<evidence type="ECO:0000256" key="3">
    <source>
        <dbReference type="ARBA" id="ARBA00022989"/>
    </source>
</evidence>
<evidence type="ECO:0000256" key="2">
    <source>
        <dbReference type="ARBA" id="ARBA00022692"/>
    </source>
</evidence>
<dbReference type="PANTHER" id="PTHR36926">
    <property type="entry name" value="COLICIN V PRODUCTION PROTEIN"/>
    <property type="match status" value="1"/>
</dbReference>
<dbReference type="InterPro" id="IPR052719">
    <property type="entry name" value="CvpA-like"/>
</dbReference>
<evidence type="ECO:0000313" key="9">
    <source>
        <dbReference type="Proteomes" id="UP000562982"/>
    </source>
</evidence>
<protein>
    <submittedName>
        <fullName evidence="6">CvpA family protein</fullName>
    </submittedName>
    <submittedName>
        <fullName evidence="7">Membrane protein required for colicin V production</fullName>
    </submittedName>
</protein>
<evidence type="ECO:0000313" key="8">
    <source>
        <dbReference type="Proteomes" id="UP000254958"/>
    </source>
</evidence>
<reference evidence="7 8" key="1">
    <citation type="submission" date="2018-07" db="EMBL/GenBank/DDBJ databases">
        <title>Genomic Encyclopedia of Type Strains, Phase IV (KMG-IV): sequencing the most valuable type-strain genomes for metagenomic binning, comparative biology and taxonomic classification.</title>
        <authorList>
            <person name="Goeker M."/>
        </authorList>
    </citation>
    <scope>NUCLEOTIDE SEQUENCE [LARGE SCALE GENOMIC DNA]</scope>
    <source>
        <strain evidence="7 8">DSM 5603</strain>
    </source>
</reference>
<evidence type="ECO:0000256" key="1">
    <source>
        <dbReference type="ARBA" id="ARBA00004141"/>
    </source>
</evidence>
<evidence type="ECO:0000256" key="5">
    <source>
        <dbReference type="SAM" id="Phobius"/>
    </source>
</evidence>
<dbReference type="AlphaFoldDB" id="A0A370GF07"/>
<feature type="transmembrane region" description="Helical" evidence="5">
    <location>
        <begin position="141"/>
        <end position="158"/>
    </location>
</feature>
<dbReference type="InterPro" id="IPR003825">
    <property type="entry name" value="Colicin-V_CvpA"/>
</dbReference>
<dbReference type="EMBL" id="JABEQI010000001">
    <property type="protein sequence ID" value="MBB2185133.1"/>
    <property type="molecule type" value="Genomic_DNA"/>
</dbReference>
<evidence type="ECO:0000256" key="4">
    <source>
        <dbReference type="ARBA" id="ARBA00023136"/>
    </source>
</evidence>
<keyword evidence="8" id="KW-1185">Reference proteome</keyword>
<dbReference type="GO" id="GO:0016020">
    <property type="term" value="C:membrane"/>
    <property type="evidence" value="ECO:0007669"/>
    <property type="project" value="UniProtKB-SubCell"/>
</dbReference>
<feature type="transmembrane region" description="Helical" evidence="5">
    <location>
        <begin position="30"/>
        <end position="47"/>
    </location>
</feature>
<accession>A0A370GF07</accession>
<evidence type="ECO:0000313" key="7">
    <source>
        <dbReference type="EMBL" id="RDI40563.1"/>
    </source>
</evidence>
<comment type="caution">
    <text evidence="7">The sequence shown here is derived from an EMBL/GenBank/DDBJ whole genome shotgun (WGS) entry which is preliminary data.</text>
</comment>
<evidence type="ECO:0000313" key="6">
    <source>
        <dbReference type="EMBL" id="MBB2185133.1"/>
    </source>
</evidence>
<dbReference type="Pfam" id="PF02674">
    <property type="entry name" value="Colicin_V"/>
    <property type="match status" value="1"/>
</dbReference>